<organism evidence="5 6">
    <name type="scientific">Planotetraspora silvatica</name>
    <dbReference type="NCBI Taxonomy" id="234614"/>
    <lineage>
        <taxon>Bacteria</taxon>
        <taxon>Bacillati</taxon>
        <taxon>Actinomycetota</taxon>
        <taxon>Actinomycetes</taxon>
        <taxon>Streptosporangiales</taxon>
        <taxon>Streptosporangiaceae</taxon>
        <taxon>Planotetraspora</taxon>
    </lineage>
</organism>
<dbReference type="Proteomes" id="UP000644610">
    <property type="component" value="Unassembled WGS sequence"/>
</dbReference>
<dbReference type="EMBL" id="BOOQ01000026">
    <property type="protein sequence ID" value="GII47671.1"/>
    <property type="molecule type" value="Genomic_DNA"/>
</dbReference>
<accession>A0A8J3UQJ3</accession>
<comment type="caution">
    <text evidence="5">The sequence shown here is derived from an EMBL/GenBank/DDBJ whole genome shotgun (WGS) entry which is preliminary data.</text>
</comment>
<dbReference type="PANTHER" id="PTHR45947:SF3">
    <property type="entry name" value="SULFOQUINOVOSYL TRANSFERASE SQD2"/>
    <property type="match status" value="1"/>
</dbReference>
<dbReference type="InterPro" id="IPR050194">
    <property type="entry name" value="Glycosyltransferase_grp1"/>
</dbReference>
<evidence type="ECO:0000256" key="1">
    <source>
        <dbReference type="ARBA" id="ARBA00022676"/>
    </source>
</evidence>
<dbReference type="AlphaFoldDB" id="A0A8J3UQJ3"/>
<dbReference type="SUPFAM" id="SSF53756">
    <property type="entry name" value="UDP-Glycosyltransferase/glycogen phosphorylase"/>
    <property type="match status" value="1"/>
</dbReference>
<dbReference type="InterPro" id="IPR001296">
    <property type="entry name" value="Glyco_trans_1"/>
</dbReference>
<evidence type="ECO:0000313" key="5">
    <source>
        <dbReference type="EMBL" id="GII47671.1"/>
    </source>
</evidence>
<dbReference type="Pfam" id="PF13439">
    <property type="entry name" value="Glyco_transf_4"/>
    <property type="match status" value="1"/>
</dbReference>
<feature type="domain" description="Glycosyl transferase family 1" evidence="3">
    <location>
        <begin position="207"/>
        <end position="367"/>
    </location>
</feature>
<protein>
    <submittedName>
        <fullName evidence="5">Glycosyl transferase</fullName>
    </submittedName>
</protein>
<dbReference type="Pfam" id="PF00534">
    <property type="entry name" value="Glycos_transf_1"/>
    <property type="match status" value="1"/>
</dbReference>
<sequence>MKIAMISEHASPLAVPGAVDAGGQNVHVGALAREIAGLGHEVTVYTRKDREDAPDTVEIGPGLSVVHVPAGPAAPISKDEILPWIPDFGAWLRDRWVFDRPDVVHSHFWMSGVAALEAAEQVRVPVVHTYHALGSVKRRHQGSADASPRDRIKAEASIGRRADAIIATCHDEVDELIRMRVPRRSTRVVPCGVDTAAFNHHVTPRERPSRPRLLSVGRLVRRKGVETSIEALRRLPDVELVVAGGPAASELHRDAEVTRLRWIAAQAGVGDRVRFIGRIGRSELPSLMRSAAALVSVPWYEPFGMVALEGMACGVPVVASAVGGQKETVVNGVTGLLVPPRHPRALAKALRTLLDDPVRRTAYGIAGADRAKVRYGWGRIASETLAVYDEVLSARRRGSEGAVVIGAGPAPVRGRRQR</sequence>
<dbReference type="Gene3D" id="3.40.50.2000">
    <property type="entry name" value="Glycogen Phosphorylase B"/>
    <property type="match status" value="2"/>
</dbReference>
<keyword evidence="1" id="KW-0328">Glycosyltransferase</keyword>
<dbReference type="PANTHER" id="PTHR45947">
    <property type="entry name" value="SULFOQUINOVOSYL TRANSFERASE SQD2"/>
    <property type="match status" value="1"/>
</dbReference>
<gene>
    <name evidence="5" type="ORF">Psi02_40950</name>
</gene>
<evidence type="ECO:0000259" key="4">
    <source>
        <dbReference type="Pfam" id="PF13439"/>
    </source>
</evidence>
<evidence type="ECO:0000256" key="2">
    <source>
        <dbReference type="ARBA" id="ARBA00022679"/>
    </source>
</evidence>
<dbReference type="GO" id="GO:1901137">
    <property type="term" value="P:carbohydrate derivative biosynthetic process"/>
    <property type="evidence" value="ECO:0007669"/>
    <property type="project" value="UniProtKB-ARBA"/>
</dbReference>
<reference evidence="5" key="1">
    <citation type="submission" date="2021-01" db="EMBL/GenBank/DDBJ databases">
        <title>Whole genome shotgun sequence of Planotetraspora silvatica NBRC 100141.</title>
        <authorList>
            <person name="Komaki H."/>
            <person name="Tamura T."/>
        </authorList>
    </citation>
    <scope>NUCLEOTIDE SEQUENCE</scope>
    <source>
        <strain evidence="5">NBRC 100141</strain>
    </source>
</reference>
<feature type="domain" description="Glycosyltransferase subfamily 4-like N-terminal" evidence="4">
    <location>
        <begin position="22"/>
        <end position="196"/>
    </location>
</feature>
<keyword evidence="2 5" id="KW-0808">Transferase</keyword>
<name>A0A8J3UQJ3_9ACTN</name>
<keyword evidence="6" id="KW-1185">Reference proteome</keyword>
<dbReference type="InterPro" id="IPR028098">
    <property type="entry name" value="Glyco_trans_4-like_N"/>
</dbReference>
<proteinExistence type="predicted"/>
<evidence type="ECO:0000313" key="6">
    <source>
        <dbReference type="Proteomes" id="UP000644610"/>
    </source>
</evidence>
<evidence type="ECO:0000259" key="3">
    <source>
        <dbReference type="Pfam" id="PF00534"/>
    </source>
</evidence>
<dbReference type="GO" id="GO:0016757">
    <property type="term" value="F:glycosyltransferase activity"/>
    <property type="evidence" value="ECO:0007669"/>
    <property type="project" value="UniProtKB-KW"/>
</dbReference>
<dbReference type="RefSeq" id="WP_203976396.1">
    <property type="nucleotide sequence ID" value="NZ_BAAAKY010000050.1"/>
</dbReference>